<evidence type="ECO:0000256" key="1">
    <source>
        <dbReference type="ARBA" id="ARBA00010036"/>
    </source>
</evidence>
<keyword evidence="4" id="KW-0472">Membrane</keyword>
<comment type="similarity">
    <text evidence="1">Belongs to the peptidase S9B family. DPPIV subfamily.</text>
</comment>
<dbReference type="Proteomes" id="UP000708208">
    <property type="component" value="Unassembled WGS sequence"/>
</dbReference>
<dbReference type="GO" id="GO:0008236">
    <property type="term" value="F:serine-type peptidase activity"/>
    <property type="evidence" value="ECO:0007669"/>
    <property type="project" value="InterPro"/>
</dbReference>
<dbReference type="Pfam" id="PF00930">
    <property type="entry name" value="DPPIV_N"/>
    <property type="match status" value="1"/>
</dbReference>
<dbReference type="GO" id="GO:0006508">
    <property type="term" value="P:proteolysis"/>
    <property type="evidence" value="ECO:0007669"/>
    <property type="project" value="InterPro"/>
</dbReference>
<sequence>MSSTNLGPSVDYKLLRSWDDDEKGGMEEEEEDLNLHINGSQKRFKLQNYIVNGVGAFDFPATRTTNTERKAALPIQGTRRGLLAALGVGVVLVILVISAAVYVNQNSRNKNETNLRLVADGTVRQGNGRTITLPDILQGVYGIKGNNATWVSDLEMQYVDQYGNIALYNVDTRSHNTIIPGIEFINQLRAVPFQVTLSPDKKFALVGYHSQKLYRHSIYAKYDIYDVEKNTFDRLIPEPEHQNPRQPDLLQLVQWSPKVGHNAVAFVYDNNVFFKSGPTKEIKSLRLTSTGSHQIYNGVADWVYEEEMFGGSKALWFSPQGTNLAFASFNDTEVKSIQFPVYGDPGQFPRNQYPFLEEIPYPKAGTANPSVEIYIANVGGLTGDITPRPIELSRFEVNYYVGTVVWATDMEVLVVTMNRHQTDLRGMLCNEKSECQEIVQVKEAKGWIDINTPRPSNDGSRFLMLKSEKIDGADKSYRHIVQFDRNGIITPVTTGRFSVDSIVAWDEASNKVFFTSTRYNDTTQEADPSEAQFYSIAIGTTPQKATCITCGLQNLEKTTECRQNSVELSKGFSHFIHQCLGPSVPEVLVRSVQNASVIKETWVDNSELKGKLQLIDLPIIQDYSIPLASGFVAKARLWIPPNYQKGKKYPMLVDVYGGPGSQKLDRRFGINWGTSLTLSRDVIYASIDGRGSGRQSDDLLFQLYLKLGTVEIEDQIAGAKWLIQNNVDDIIDANRTAIWGWSYGGYSTAMVMGTDKQGIYKCGISVAPVTSWVFYDTIYTERYMGLPTKEDNLANYNASDVTNHVENFRTKKYYLIHGNADDNVHYQQSMILSRALEKADILFRQQSYPDEDHSLGSVRRHFFKYPHQYAPSLGVESLSSVEKLVLTTSGLVIVAC</sequence>
<organism evidence="7 8">
    <name type="scientific">Allacma fusca</name>
    <dbReference type="NCBI Taxonomy" id="39272"/>
    <lineage>
        <taxon>Eukaryota</taxon>
        <taxon>Metazoa</taxon>
        <taxon>Ecdysozoa</taxon>
        <taxon>Arthropoda</taxon>
        <taxon>Hexapoda</taxon>
        <taxon>Collembola</taxon>
        <taxon>Symphypleona</taxon>
        <taxon>Sminthuridae</taxon>
        <taxon>Allacma</taxon>
    </lineage>
</organism>
<evidence type="ECO:0000256" key="2">
    <source>
        <dbReference type="ARBA" id="ARBA00023180"/>
    </source>
</evidence>
<dbReference type="InterPro" id="IPR002469">
    <property type="entry name" value="Peptidase_S9B_N"/>
</dbReference>
<evidence type="ECO:0000259" key="5">
    <source>
        <dbReference type="Pfam" id="PF00326"/>
    </source>
</evidence>
<keyword evidence="4" id="KW-1133">Transmembrane helix</keyword>
<dbReference type="GO" id="GO:0008239">
    <property type="term" value="F:dipeptidyl-peptidase activity"/>
    <property type="evidence" value="ECO:0007669"/>
    <property type="project" value="TreeGrafter"/>
</dbReference>
<dbReference type="EMBL" id="CAJVCH010440577">
    <property type="protein sequence ID" value="CAG7819152.1"/>
    <property type="molecule type" value="Genomic_DNA"/>
</dbReference>
<feature type="domain" description="Dipeptidylpeptidase IV N-terminal" evidence="6">
    <location>
        <begin position="198"/>
        <end position="585"/>
    </location>
</feature>
<evidence type="ECO:0000313" key="7">
    <source>
        <dbReference type="EMBL" id="CAG7819152.1"/>
    </source>
</evidence>
<keyword evidence="4" id="KW-0812">Transmembrane</keyword>
<comment type="caution">
    <text evidence="7">The sequence shown here is derived from an EMBL/GenBank/DDBJ whole genome shotgun (WGS) entry which is preliminary data.</text>
</comment>
<keyword evidence="8" id="KW-1185">Reference proteome</keyword>
<proteinExistence type="inferred from homology"/>
<dbReference type="PANTHER" id="PTHR11731:SF154">
    <property type="entry name" value="VENOM DIPEPTIDYL PEPTIDASE 4-LIKE PROTEIN"/>
    <property type="match status" value="1"/>
</dbReference>
<dbReference type="OrthoDB" id="16520at2759"/>
<dbReference type="AlphaFoldDB" id="A0A8J2KTA2"/>
<reference evidence="7" key="1">
    <citation type="submission" date="2021-06" db="EMBL/GenBank/DDBJ databases">
        <authorList>
            <person name="Hodson N. C."/>
            <person name="Mongue J. A."/>
            <person name="Jaron S. K."/>
        </authorList>
    </citation>
    <scope>NUCLEOTIDE SEQUENCE</scope>
</reference>
<evidence type="ECO:0000259" key="6">
    <source>
        <dbReference type="Pfam" id="PF00930"/>
    </source>
</evidence>
<dbReference type="GO" id="GO:0005886">
    <property type="term" value="C:plasma membrane"/>
    <property type="evidence" value="ECO:0007669"/>
    <property type="project" value="TreeGrafter"/>
</dbReference>
<dbReference type="FunFam" id="3.40.50.1820:FF:000003">
    <property type="entry name" value="Dipeptidyl peptidase 4"/>
    <property type="match status" value="1"/>
</dbReference>
<accession>A0A8J2KTA2</accession>
<gene>
    <name evidence="7" type="ORF">AFUS01_LOCUS29617</name>
</gene>
<feature type="domain" description="Peptidase S9 prolyl oligopeptidase catalytic" evidence="5">
    <location>
        <begin position="671"/>
        <end position="861"/>
    </location>
</feature>
<protein>
    <recommendedName>
        <fullName evidence="3">Venom dipeptidyl peptidase 4</fullName>
    </recommendedName>
</protein>
<feature type="transmembrane region" description="Helical" evidence="4">
    <location>
        <begin position="82"/>
        <end position="103"/>
    </location>
</feature>
<evidence type="ECO:0000313" key="8">
    <source>
        <dbReference type="Proteomes" id="UP000708208"/>
    </source>
</evidence>
<dbReference type="Pfam" id="PF00326">
    <property type="entry name" value="Peptidase_S9"/>
    <property type="match status" value="1"/>
</dbReference>
<name>A0A8J2KTA2_9HEXA</name>
<dbReference type="PANTHER" id="PTHR11731">
    <property type="entry name" value="PROTEASE FAMILY S9B,C DIPEPTIDYL-PEPTIDASE IV-RELATED"/>
    <property type="match status" value="1"/>
</dbReference>
<dbReference type="InterPro" id="IPR001375">
    <property type="entry name" value="Peptidase_S9_cat"/>
</dbReference>
<evidence type="ECO:0000256" key="3">
    <source>
        <dbReference type="ARBA" id="ARBA00072929"/>
    </source>
</evidence>
<dbReference type="InterPro" id="IPR050278">
    <property type="entry name" value="Serine_Prot_S9B/DPPIV"/>
</dbReference>
<evidence type="ECO:0000256" key="4">
    <source>
        <dbReference type="SAM" id="Phobius"/>
    </source>
</evidence>
<keyword evidence="2" id="KW-0325">Glycoprotein</keyword>